<evidence type="ECO:0000313" key="2">
    <source>
        <dbReference type="EMBL" id="ANB50808.1"/>
    </source>
</evidence>
<dbReference type="KEGG" id="vg:80513170"/>
<protein>
    <recommendedName>
        <fullName evidence="1">Helicase ATP-binding domain-containing protein</fullName>
    </recommendedName>
</protein>
<keyword evidence="3" id="KW-1185">Reference proteome</keyword>
<proteinExistence type="predicted"/>
<evidence type="ECO:0000259" key="1">
    <source>
        <dbReference type="PROSITE" id="PS51192"/>
    </source>
</evidence>
<dbReference type="EMBL" id="KU877344">
    <property type="protein sequence ID" value="ANB50808.1"/>
    <property type="molecule type" value="Genomic_DNA"/>
</dbReference>
<dbReference type="GeneID" id="80513170"/>
<dbReference type="Proteomes" id="UP000241365">
    <property type="component" value="Segment"/>
</dbReference>
<dbReference type="SUPFAM" id="SSF52540">
    <property type="entry name" value="P-loop containing nucleoside triphosphate hydrolases"/>
    <property type="match status" value="1"/>
</dbReference>
<dbReference type="InterPro" id="IPR014001">
    <property type="entry name" value="Helicase_ATP-bd"/>
</dbReference>
<dbReference type="PROSITE" id="PS51192">
    <property type="entry name" value="HELICASE_ATP_BIND_1"/>
    <property type="match status" value="1"/>
</dbReference>
<evidence type="ECO:0000313" key="3">
    <source>
        <dbReference type="Proteomes" id="UP000241365"/>
    </source>
</evidence>
<name>A0A167RKY2_9VIRU</name>
<dbReference type="Gene3D" id="3.40.50.300">
    <property type="entry name" value="P-loop containing nucleotide triphosphate hydrolases"/>
    <property type="match status" value="1"/>
</dbReference>
<reference evidence="2 3" key="1">
    <citation type="journal article" date="2016" name="Genome Announc.">
        <title>Complete Genome Sequence of a New Megavirus Family Member Isolated from an Inland Water Lake for the First Time in India.</title>
        <authorList>
            <person name="Chatterjee A."/>
            <person name="Ali F."/>
            <person name="Bange D."/>
            <person name="Kondabagil K."/>
        </authorList>
    </citation>
    <scope>NUCLEOTIDE SEQUENCE [LARGE SCALE GENOMIC DNA]</scope>
    <source>
        <strain evidence="2">1</strain>
    </source>
</reference>
<organism evidence="2 3">
    <name type="scientific">Powai lake megavirus</name>
    <dbReference type="NCBI Taxonomy" id="1842663"/>
    <lineage>
        <taxon>Viruses</taxon>
        <taxon>Varidnaviria</taxon>
        <taxon>Bamfordvirae</taxon>
        <taxon>Nucleocytoviricota</taxon>
        <taxon>Megaviricetes</taxon>
        <taxon>Imitervirales</taxon>
        <taxon>Mimiviridae</taxon>
        <taxon>Megamimivirinae</taxon>
        <taxon>Megavirus</taxon>
        <taxon>Megavirus powaiense</taxon>
    </lineage>
</organism>
<dbReference type="InterPro" id="IPR027417">
    <property type="entry name" value="P-loop_NTPase"/>
</dbReference>
<sequence>MSNKYEFLHNTPKKINKLDYHHNKNIISCCSKIFKKLIKHKEIVTIAEMQSGKTDVMKRLIYIINNNNDQLKKLNINIDKYNIYVVICASSINLKTQHQQKLSEIKHKIYHLNDINTMVKNPSEYESIFITMADSSLIIFDECHCDAECLKIIDRFRTILKKTSKDNSTDYYRVGFSATPYEQVLAGYPKVIMYPESGYYGIRDMFDRIENDHYKFPTIFPAKDLTIQEECENLFTEIDIRNRYYIFRLRGKRNLDDNIIENIVCELKKKSAKIDTIIYDMSYKNNINELIDNKPSKPTIIFIKDKLRLGEYLNTKYVYVVHDDPNNMYTHTTAQSLLGRCCGYGKASHKTIIYCDHNKAYEHYTWIINDYDVKHIPRHAKYITKSNTIKQICIY</sequence>
<dbReference type="RefSeq" id="YP_010776559.1">
    <property type="nucleotide sequence ID" value="NC_075034.1"/>
</dbReference>
<feature type="domain" description="Helicase ATP-binding" evidence="1">
    <location>
        <begin position="34"/>
        <end position="198"/>
    </location>
</feature>
<accession>A0A167RKY2</accession>